<dbReference type="EMBL" id="JARQWQ010000020">
    <property type="protein sequence ID" value="KAK2565243.1"/>
    <property type="molecule type" value="Genomic_DNA"/>
</dbReference>
<keyword evidence="4" id="KW-1185">Reference proteome</keyword>
<name>A0AAD9QPS8_ACRCE</name>
<dbReference type="SUPFAM" id="SSF57302">
    <property type="entry name" value="Snake toxin-like"/>
    <property type="match status" value="1"/>
</dbReference>
<dbReference type="Proteomes" id="UP001249851">
    <property type="component" value="Unassembled WGS sequence"/>
</dbReference>
<organism evidence="3 4">
    <name type="scientific">Acropora cervicornis</name>
    <name type="common">Staghorn coral</name>
    <dbReference type="NCBI Taxonomy" id="6130"/>
    <lineage>
        <taxon>Eukaryota</taxon>
        <taxon>Metazoa</taxon>
        <taxon>Cnidaria</taxon>
        <taxon>Anthozoa</taxon>
        <taxon>Hexacorallia</taxon>
        <taxon>Scleractinia</taxon>
        <taxon>Astrocoeniina</taxon>
        <taxon>Acroporidae</taxon>
        <taxon>Acropora</taxon>
    </lineage>
</organism>
<dbReference type="CDD" id="cd00117">
    <property type="entry name" value="TFP"/>
    <property type="match status" value="1"/>
</dbReference>
<gene>
    <name evidence="3" type="ORF">P5673_011193</name>
</gene>
<keyword evidence="1" id="KW-0812">Transmembrane</keyword>
<dbReference type="InterPro" id="IPR016054">
    <property type="entry name" value="LY6_UPA_recep-like"/>
</dbReference>
<evidence type="ECO:0000313" key="4">
    <source>
        <dbReference type="Proteomes" id="UP001249851"/>
    </source>
</evidence>
<reference evidence="3" key="2">
    <citation type="journal article" date="2023" name="Science">
        <title>Genomic signatures of disease resistance in endangered staghorn corals.</title>
        <authorList>
            <person name="Vollmer S.V."/>
            <person name="Selwyn J.D."/>
            <person name="Despard B.A."/>
            <person name="Roesel C.L."/>
        </authorList>
    </citation>
    <scope>NUCLEOTIDE SEQUENCE</scope>
    <source>
        <strain evidence="3">K2</strain>
    </source>
</reference>
<comment type="caution">
    <text evidence="3">The sequence shown here is derived from an EMBL/GenBank/DDBJ whole genome shotgun (WGS) entry which is preliminary data.</text>
</comment>
<dbReference type="Gene3D" id="2.10.60.10">
    <property type="entry name" value="CD59"/>
    <property type="match status" value="1"/>
</dbReference>
<keyword evidence="1" id="KW-0472">Membrane</keyword>
<feature type="transmembrane region" description="Helical" evidence="1">
    <location>
        <begin position="113"/>
        <end position="134"/>
    </location>
</feature>
<reference evidence="3" key="1">
    <citation type="journal article" date="2023" name="G3 (Bethesda)">
        <title>Whole genome assembly and annotation of the endangered Caribbean coral Acropora cervicornis.</title>
        <authorList>
            <person name="Selwyn J.D."/>
            <person name="Vollmer S.V."/>
        </authorList>
    </citation>
    <scope>NUCLEOTIDE SEQUENCE</scope>
    <source>
        <strain evidence="3">K2</strain>
    </source>
</reference>
<protein>
    <recommendedName>
        <fullName evidence="2">UPAR/Ly6 domain-containing protein</fullName>
    </recommendedName>
</protein>
<dbReference type="AlphaFoldDB" id="A0AAD9QPS8"/>
<evidence type="ECO:0000313" key="3">
    <source>
        <dbReference type="EMBL" id="KAK2565243.1"/>
    </source>
</evidence>
<evidence type="ECO:0000256" key="1">
    <source>
        <dbReference type="SAM" id="Phobius"/>
    </source>
</evidence>
<accession>A0AAD9QPS8</accession>
<dbReference type="Pfam" id="PF00021">
    <property type="entry name" value="UPAR_LY6"/>
    <property type="match status" value="1"/>
</dbReference>
<proteinExistence type="predicted"/>
<sequence length="135" mass="14716">MIGSAKCQDDLSECSLHTPHSLLFSGHSLKCFFCASSSSWDDCKTQKITCESSADARCYKAYVKTKLREDTYTVYERGCLTEALCKTVKTSSLCKGKEDCQVNCCSGDLCNTAATKVVSAVFLVLCAFLASVMIQ</sequence>
<feature type="domain" description="UPAR/Ly6" evidence="2">
    <location>
        <begin position="27"/>
        <end position="112"/>
    </location>
</feature>
<dbReference type="InterPro" id="IPR045860">
    <property type="entry name" value="Snake_toxin-like_sf"/>
</dbReference>
<evidence type="ECO:0000259" key="2">
    <source>
        <dbReference type="Pfam" id="PF00021"/>
    </source>
</evidence>
<keyword evidence="1" id="KW-1133">Transmembrane helix</keyword>